<dbReference type="AlphaFoldDB" id="A0A5C6KWF1"/>
<evidence type="ECO:0000313" key="2">
    <source>
        <dbReference type="Proteomes" id="UP000318041"/>
    </source>
</evidence>
<name>A0A5C6KWF1_BACFG</name>
<dbReference type="Proteomes" id="UP000318041">
    <property type="component" value="Unassembled WGS sequence"/>
</dbReference>
<sequence length="369" mass="41741">MGLKNNNKNMMKNKLLSIWIGCGSVLCSYTSCSKEMEFIDSPNEQVTIQLTTTIDGQGFSTDNEIIPMKTRSTRSTDYYVTAIYDSRLVIIKETGQSAWSIEKIEDNVIPQGYIKSSDACKYTMQTTLRPGNYKFMLLVNGPKNEALHLYQNFSEEDVPWLTDTEKDYSGYEIFFATSGIVTIKKTDRLEESGQYHPLPTPLVLKRYSSLIRLCATGDDFWGSLERATDISYSIKEQSINGINLLGQIVSKDTELSFGTLTASIRKNFECQLGDKKLFFSYFGDEDEAKQLQNILTPSDGKDITVTIFQKEKQTPPIETTTQAKPNQATTLILDKTESVLDWNQPPIIGTPIDWDPDNIPWGHLELNFL</sequence>
<protein>
    <submittedName>
        <fullName evidence="1">Uncharacterized protein</fullName>
    </submittedName>
</protein>
<reference evidence="1 2" key="1">
    <citation type="submission" date="2019-08" db="EMBL/GenBank/DDBJ databases">
        <title>Genome sequencing of Bacteroides fragilis Sample_iSURF_9.</title>
        <authorList>
            <person name="Chandler J.E."/>
            <person name="Ruoff K.L."/>
            <person name="Price C.E."/>
            <person name="Valls R.A."/>
            <person name="O'Toole G.A."/>
        </authorList>
    </citation>
    <scope>NUCLEOTIDE SEQUENCE [LARGE SCALE GENOMIC DNA]</scope>
    <source>
        <strain evidence="1 2">CFPLTA004_1B</strain>
    </source>
</reference>
<comment type="caution">
    <text evidence="1">The sequence shown here is derived from an EMBL/GenBank/DDBJ whole genome shotgun (WGS) entry which is preliminary data.</text>
</comment>
<evidence type="ECO:0000313" key="1">
    <source>
        <dbReference type="EMBL" id="TWV67236.1"/>
    </source>
</evidence>
<proteinExistence type="predicted"/>
<gene>
    <name evidence="1" type="ORF">FSA08_23445</name>
</gene>
<dbReference type="EMBL" id="VOHY01000028">
    <property type="protein sequence ID" value="TWV67236.1"/>
    <property type="molecule type" value="Genomic_DNA"/>
</dbReference>
<organism evidence="1 2">
    <name type="scientific">Bacteroides fragilis</name>
    <dbReference type="NCBI Taxonomy" id="817"/>
    <lineage>
        <taxon>Bacteria</taxon>
        <taxon>Pseudomonadati</taxon>
        <taxon>Bacteroidota</taxon>
        <taxon>Bacteroidia</taxon>
        <taxon>Bacteroidales</taxon>
        <taxon>Bacteroidaceae</taxon>
        <taxon>Bacteroides</taxon>
    </lineage>
</organism>
<accession>A0A5C6KWF1</accession>